<gene>
    <name evidence="3" type="primary">LOC113796327</name>
</gene>
<accession>A0A6P6YAG7</accession>
<feature type="chain" id="PRO_5027783829" evidence="1">
    <location>
        <begin position="17"/>
        <end position="96"/>
    </location>
</feature>
<dbReference type="AlphaFoldDB" id="A0A6P6YAG7"/>
<proteinExistence type="predicted"/>
<dbReference type="Proteomes" id="UP000515146">
    <property type="component" value="Unplaced"/>
</dbReference>
<dbReference type="KEGG" id="dpte:113796327"/>
<name>A0A6P6YAG7_DERPT</name>
<reference evidence="3" key="1">
    <citation type="submission" date="2025-08" db="UniProtKB">
        <authorList>
            <consortium name="RefSeq"/>
        </authorList>
    </citation>
    <scope>IDENTIFICATION</scope>
    <source>
        <strain evidence="3">Airmid</strain>
    </source>
</reference>
<dbReference type="RefSeq" id="XP_027202377.1">
    <property type="nucleotide sequence ID" value="XM_027346576.1"/>
</dbReference>
<evidence type="ECO:0000313" key="3">
    <source>
        <dbReference type="RefSeq" id="XP_027202377.1"/>
    </source>
</evidence>
<sequence>MFFNVGLSVPLVTTNAYMTMCSCYGYPLQHRCCRRCYQMNVAGYPAIVPTPIVPAIVPSVSIISHTTRVCAPPAPVIVQRPCSYPRRSSVCSNRRR</sequence>
<keyword evidence="2" id="KW-1185">Reference proteome</keyword>
<dbReference type="InParanoid" id="A0A6P6YAG7"/>
<feature type="signal peptide" evidence="1">
    <location>
        <begin position="1"/>
        <end position="16"/>
    </location>
</feature>
<protein>
    <submittedName>
        <fullName evidence="3">Uncharacterized protein LOC113796327</fullName>
    </submittedName>
</protein>
<evidence type="ECO:0000256" key="1">
    <source>
        <dbReference type="SAM" id="SignalP"/>
    </source>
</evidence>
<organism evidence="2 3">
    <name type="scientific">Dermatophagoides pteronyssinus</name>
    <name type="common">European house dust mite</name>
    <dbReference type="NCBI Taxonomy" id="6956"/>
    <lineage>
        <taxon>Eukaryota</taxon>
        <taxon>Metazoa</taxon>
        <taxon>Ecdysozoa</taxon>
        <taxon>Arthropoda</taxon>
        <taxon>Chelicerata</taxon>
        <taxon>Arachnida</taxon>
        <taxon>Acari</taxon>
        <taxon>Acariformes</taxon>
        <taxon>Sarcoptiformes</taxon>
        <taxon>Astigmata</taxon>
        <taxon>Psoroptidia</taxon>
        <taxon>Analgoidea</taxon>
        <taxon>Pyroglyphidae</taxon>
        <taxon>Dermatophagoidinae</taxon>
        <taxon>Dermatophagoides</taxon>
    </lineage>
</organism>
<dbReference type="OrthoDB" id="10406681at2759"/>
<evidence type="ECO:0000313" key="2">
    <source>
        <dbReference type="Proteomes" id="UP000515146"/>
    </source>
</evidence>
<keyword evidence="1" id="KW-0732">Signal</keyword>